<reference evidence="1 2" key="1">
    <citation type="submission" date="2013-11" db="EMBL/GenBank/DDBJ databases">
        <title>Genome sequencing of Stegodyphus mimosarum.</title>
        <authorList>
            <person name="Bechsgaard J."/>
        </authorList>
    </citation>
    <scope>NUCLEOTIDE SEQUENCE [LARGE SCALE GENOMIC DNA]</scope>
</reference>
<name>A0A087TB98_STEMI</name>
<proteinExistence type="predicted"/>
<organism evidence="1 2">
    <name type="scientific">Stegodyphus mimosarum</name>
    <name type="common">African social velvet spider</name>
    <dbReference type="NCBI Taxonomy" id="407821"/>
    <lineage>
        <taxon>Eukaryota</taxon>
        <taxon>Metazoa</taxon>
        <taxon>Ecdysozoa</taxon>
        <taxon>Arthropoda</taxon>
        <taxon>Chelicerata</taxon>
        <taxon>Arachnida</taxon>
        <taxon>Araneae</taxon>
        <taxon>Araneomorphae</taxon>
        <taxon>Entelegynae</taxon>
        <taxon>Eresoidea</taxon>
        <taxon>Eresidae</taxon>
        <taxon>Stegodyphus</taxon>
    </lineage>
</organism>
<accession>A0A087TB98</accession>
<gene>
    <name evidence="1" type="ORF">X975_00350</name>
</gene>
<dbReference type="Proteomes" id="UP000054359">
    <property type="component" value="Unassembled WGS sequence"/>
</dbReference>
<dbReference type="AlphaFoldDB" id="A0A087TB98"/>
<protein>
    <submittedName>
        <fullName evidence="1">Uncharacterized protein</fullName>
    </submittedName>
</protein>
<evidence type="ECO:0000313" key="1">
    <source>
        <dbReference type="EMBL" id="KFM62387.1"/>
    </source>
</evidence>
<dbReference type="EMBL" id="KK114418">
    <property type="protein sequence ID" value="KFM62387.1"/>
    <property type="molecule type" value="Genomic_DNA"/>
</dbReference>
<sequence length="37" mass="4389">MLVITKKLQDLFLVKVLKKYKIIFETSAKKVELKHSK</sequence>
<keyword evidence="2" id="KW-1185">Reference proteome</keyword>
<feature type="non-terminal residue" evidence="1">
    <location>
        <position position="37"/>
    </location>
</feature>
<evidence type="ECO:0000313" key="2">
    <source>
        <dbReference type="Proteomes" id="UP000054359"/>
    </source>
</evidence>